<evidence type="ECO:0000259" key="3">
    <source>
        <dbReference type="Pfam" id="PF26215"/>
    </source>
</evidence>
<proteinExistence type="predicted"/>
<evidence type="ECO:0000313" key="6">
    <source>
        <dbReference type="Proteomes" id="UP000663854"/>
    </source>
</evidence>
<dbReference type="AlphaFoldDB" id="A0A814N760"/>
<evidence type="ECO:0000313" key="5">
    <source>
        <dbReference type="EMBL" id="CAF1564659.1"/>
    </source>
</evidence>
<dbReference type="InterPro" id="IPR000305">
    <property type="entry name" value="GIY-YIG_endonuc"/>
</dbReference>
<evidence type="ECO:0000313" key="7">
    <source>
        <dbReference type="Proteomes" id="UP000663870"/>
    </source>
</evidence>
<accession>A0A814N760</accession>
<dbReference type="EMBL" id="CAJNOH010000610">
    <property type="protein sequence ID" value="CAF1087774.1"/>
    <property type="molecule type" value="Genomic_DNA"/>
</dbReference>
<dbReference type="Proteomes" id="UP000663854">
    <property type="component" value="Unassembled WGS sequence"/>
</dbReference>
<feature type="compositionally biased region" description="Low complexity" evidence="1">
    <location>
        <begin position="204"/>
        <end position="218"/>
    </location>
</feature>
<organism evidence="4 6">
    <name type="scientific">Rotaria sordida</name>
    <dbReference type="NCBI Taxonomy" id="392033"/>
    <lineage>
        <taxon>Eukaryota</taxon>
        <taxon>Metazoa</taxon>
        <taxon>Spiralia</taxon>
        <taxon>Gnathifera</taxon>
        <taxon>Rotifera</taxon>
        <taxon>Eurotatoria</taxon>
        <taxon>Bdelloidea</taxon>
        <taxon>Philodinida</taxon>
        <taxon>Philodinidae</taxon>
        <taxon>Rotaria</taxon>
    </lineage>
</organism>
<evidence type="ECO:0008006" key="8">
    <source>
        <dbReference type="Google" id="ProtNLM"/>
    </source>
</evidence>
<sequence>MPFATSIYRKPTFTGLLLKWSSYVPKTYKISAISTMIYRAIKICSTFKLMTQEFDFIRKLAIQNGYPINFIESQIRSTLNRYYNYKYSQKPNSLTAAVLSAKKKEQAYVDIPYFDKTTEKLGKKLIKIAASVRPQLHVQPIPRPPPAISTFFSSKDKILIYLQSGVVYEISCQDCEATYIGKTLRQIQRRLHEHGQPSSPEQKSNTPTQTTSTSQNDL</sequence>
<reference evidence="4" key="1">
    <citation type="submission" date="2021-02" db="EMBL/GenBank/DDBJ databases">
        <authorList>
            <person name="Nowell W R."/>
        </authorList>
    </citation>
    <scope>NUCLEOTIDE SEQUENCE</scope>
</reference>
<gene>
    <name evidence="5" type="ORF">JXQ802_LOCUS44660</name>
    <name evidence="4" type="ORF">PYM288_LOCUS19015</name>
</gene>
<feature type="region of interest" description="Disordered" evidence="1">
    <location>
        <begin position="192"/>
        <end position="218"/>
    </location>
</feature>
<dbReference type="PANTHER" id="PTHR21301:SF10">
    <property type="entry name" value="REVERSE TRANSCRIPTASE DOMAIN-CONTAINING PROTEIN"/>
    <property type="match status" value="1"/>
</dbReference>
<dbReference type="EMBL" id="CAJNOL010003492">
    <property type="protein sequence ID" value="CAF1564659.1"/>
    <property type="molecule type" value="Genomic_DNA"/>
</dbReference>
<dbReference type="PANTHER" id="PTHR21301">
    <property type="entry name" value="REVERSE TRANSCRIPTASE"/>
    <property type="match status" value="1"/>
</dbReference>
<evidence type="ECO:0000313" key="4">
    <source>
        <dbReference type="EMBL" id="CAF1087774.1"/>
    </source>
</evidence>
<dbReference type="Proteomes" id="UP000663870">
    <property type="component" value="Unassembled WGS sequence"/>
</dbReference>
<evidence type="ECO:0000256" key="1">
    <source>
        <dbReference type="SAM" id="MobiDB-lite"/>
    </source>
</evidence>
<protein>
    <recommendedName>
        <fullName evidence="8">GIY-YIG homing endonuclease</fullName>
    </recommendedName>
</protein>
<name>A0A814N760_9BILA</name>
<dbReference type="InterPro" id="IPR058912">
    <property type="entry name" value="HTH_animal"/>
</dbReference>
<comment type="caution">
    <text evidence="4">The sequence shown here is derived from an EMBL/GenBank/DDBJ whole genome shotgun (WGS) entry which is preliminary data.</text>
</comment>
<evidence type="ECO:0000259" key="2">
    <source>
        <dbReference type="Pfam" id="PF01541"/>
    </source>
</evidence>
<feature type="domain" description="Helix-turn-helix" evidence="3">
    <location>
        <begin position="17"/>
        <end position="76"/>
    </location>
</feature>
<dbReference type="Pfam" id="PF01541">
    <property type="entry name" value="GIY-YIG"/>
    <property type="match status" value="1"/>
</dbReference>
<keyword evidence="7" id="KW-1185">Reference proteome</keyword>
<feature type="domain" description="GIY-YIG" evidence="2">
    <location>
        <begin position="165"/>
        <end position="201"/>
    </location>
</feature>
<dbReference type="Pfam" id="PF26215">
    <property type="entry name" value="HTH_animal"/>
    <property type="match status" value="1"/>
</dbReference>